<dbReference type="EMBL" id="VSSQ01000156">
    <property type="protein sequence ID" value="MPL81949.1"/>
    <property type="molecule type" value="Genomic_DNA"/>
</dbReference>
<dbReference type="AlphaFoldDB" id="A0A644USC3"/>
<dbReference type="Gene3D" id="3.60.15.10">
    <property type="entry name" value="Ribonuclease Z/Hydroxyacylglutathione hydrolase-like"/>
    <property type="match status" value="1"/>
</dbReference>
<dbReference type="InterPro" id="IPR036866">
    <property type="entry name" value="RibonucZ/Hydroxyglut_hydro"/>
</dbReference>
<evidence type="ECO:0008006" key="2">
    <source>
        <dbReference type="Google" id="ProtNLM"/>
    </source>
</evidence>
<dbReference type="PANTHER" id="PTHR30619:SF1">
    <property type="entry name" value="RECOMBINATION PROTEIN 2"/>
    <property type="match status" value="1"/>
</dbReference>
<accession>A0A644USC3</accession>
<organism evidence="1">
    <name type="scientific">bioreactor metagenome</name>
    <dbReference type="NCBI Taxonomy" id="1076179"/>
    <lineage>
        <taxon>unclassified sequences</taxon>
        <taxon>metagenomes</taxon>
        <taxon>ecological metagenomes</taxon>
    </lineage>
</organism>
<proteinExistence type="predicted"/>
<reference evidence="1" key="1">
    <citation type="submission" date="2019-08" db="EMBL/GenBank/DDBJ databases">
        <authorList>
            <person name="Kucharzyk K."/>
            <person name="Murdoch R.W."/>
            <person name="Higgins S."/>
            <person name="Loffler F."/>
        </authorList>
    </citation>
    <scope>NUCLEOTIDE SEQUENCE</scope>
</reference>
<evidence type="ECO:0000313" key="1">
    <source>
        <dbReference type="EMBL" id="MPL81949.1"/>
    </source>
</evidence>
<comment type="caution">
    <text evidence="1">The sequence shown here is derived from an EMBL/GenBank/DDBJ whole genome shotgun (WGS) entry which is preliminary data.</text>
</comment>
<sequence>MSITLNFLQAAHGDAFIFECEKDGHSFVMVVDSGPRISQHKIVPIIKSLSKIDLLVLSHYDEDHISGYIEYFKNYQSDALKIKEYWCNCASQIEVEQKTIISAYSYAKSFADYLRQILKENPRTKWIELIKAGHQYTNELVDIEVVAPSDTALALNRDKYIEREYPAITYKRVIEDLEVSLKDLAKRSTPQGSQVVNNASIAFILRSEGKTYLMLGDVISDDVVSYLISKGYSEDCPLEVNFLKIAHHGSRYNVSNKLLDIIKCNHYIISSNGGRASTIHPDRETIAKLLYHPQRRMENTVHLYFNYKLDELKKHRAIIFNDGEVEAANCIIHEEELIL</sequence>
<protein>
    <recommendedName>
        <fullName evidence="2">Metallo-beta-lactamase domain-containing protein</fullName>
    </recommendedName>
</protein>
<dbReference type="SUPFAM" id="SSF56281">
    <property type="entry name" value="Metallo-hydrolase/oxidoreductase"/>
    <property type="match status" value="1"/>
</dbReference>
<dbReference type="PANTHER" id="PTHR30619">
    <property type="entry name" value="DNA INTERNALIZATION/COMPETENCE PROTEIN COMEC/REC2"/>
    <property type="match status" value="1"/>
</dbReference>
<dbReference type="InterPro" id="IPR052159">
    <property type="entry name" value="Competence_DNA_uptake"/>
</dbReference>
<gene>
    <name evidence="1" type="ORF">SDC9_27883</name>
</gene>
<name>A0A644USC3_9ZZZZ</name>